<dbReference type="AlphaFoldDB" id="A0A060HMQ7"/>
<dbReference type="HOGENOM" id="CLU_3263942_0_0_2"/>
<dbReference type="EMBL" id="CP007536">
    <property type="protein sequence ID" value="AIC14472.1"/>
    <property type="molecule type" value="Genomic_DNA"/>
</dbReference>
<dbReference type="KEGG" id="nvn:NVIE_002860"/>
<dbReference type="Proteomes" id="UP000027093">
    <property type="component" value="Chromosome"/>
</dbReference>
<sequence length="41" mass="4793">MQKADFCTYRTEVLDNRLKSAGKIDRYEKKISLNSQKTDVV</sequence>
<organism evidence="1 2">
    <name type="scientific">Nitrososphaera viennensis EN76</name>
    <dbReference type="NCBI Taxonomy" id="926571"/>
    <lineage>
        <taxon>Archaea</taxon>
        <taxon>Nitrososphaerota</taxon>
        <taxon>Nitrososphaeria</taxon>
        <taxon>Nitrososphaerales</taxon>
        <taxon>Nitrososphaeraceae</taxon>
        <taxon>Nitrososphaera</taxon>
    </lineage>
</organism>
<keyword evidence="2" id="KW-1185">Reference proteome</keyword>
<gene>
    <name evidence="1" type="ORF">NVIE_002860</name>
</gene>
<reference evidence="1 2" key="1">
    <citation type="journal article" date="2014" name="Int. J. Syst. Evol. Microbiol.">
        <title>Nitrososphaera viennensis gen. nov., sp. nov., an aerobic and mesophilic, ammonia-oxidizing archaeon from soil and a member of the archaeal phylum Thaumarchaeota.</title>
        <authorList>
            <person name="Stieglmeier M."/>
            <person name="Klingl A."/>
            <person name="Alves R.J."/>
            <person name="Rittmann S.K."/>
            <person name="Melcher M."/>
            <person name="Leisch N."/>
            <person name="Schleper C."/>
        </authorList>
    </citation>
    <scope>NUCLEOTIDE SEQUENCE [LARGE SCALE GENOMIC DNA]</scope>
    <source>
        <strain evidence="1">EN76</strain>
    </source>
</reference>
<name>A0A060HMQ7_9ARCH</name>
<protein>
    <submittedName>
        <fullName evidence="1">Uncharacterized protein</fullName>
    </submittedName>
</protein>
<dbReference type="STRING" id="926571.NVIE_002860"/>
<accession>A0A060HMQ7</accession>
<proteinExistence type="predicted"/>
<evidence type="ECO:0000313" key="2">
    <source>
        <dbReference type="Proteomes" id="UP000027093"/>
    </source>
</evidence>
<evidence type="ECO:0000313" key="1">
    <source>
        <dbReference type="EMBL" id="AIC14472.1"/>
    </source>
</evidence>